<keyword evidence="3" id="KW-1185">Reference proteome</keyword>
<keyword evidence="2" id="KW-0808">Transferase</keyword>
<name>A0A5M3T2S6_LIMPL</name>
<dbReference type="PANTHER" id="PTHR43685">
    <property type="entry name" value="GLYCOSYLTRANSFERASE"/>
    <property type="match status" value="1"/>
</dbReference>
<feature type="domain" description="Glycosyltransferase 2-like" evidence="1">
    <location>
        <begin position="15"/>
        <end position="144"/>
    </location>
</feature>
<dbReference type="Proteomes" id="UP000326169">
    <property type="component" value="Unassembled WGS sequence"/>
</dbReference>
<protein>
    <submittedName>
        <fullName evidence="2">Glycosyl transferase</fullName>
    </submittedName>
</protein>
<dbReference type="Pfam" id="PF00535">
    <property type="entry name" value="Glycos_transf_2"/>
    <property type="match status" value="1"/>
</dbReference>
<sequence>MYDSQEVSTETPLVSVCIPTYNGKRFVAEAIASVLSQTYSRIELIISDDDSTDETVAIAHFFQQNSSQEIRVITNHNQRGIAGNCNHCITEAKGKYIKFLFQDDLLAPQCVEKMVDLAEKYPDIALVFSRREMFFDPGSETDPYLMIVYQDFQNLPAGWSQLQPVQWGRDLLSDPRLLEHPINKIGEPTTVLLRGEVCDRLGGFDPHLNQLVDLDLWWRIMAEYQVGFIDETLSYFRLHQHQKTYQNIQEGTDTDLNFFAKVSSHPDYNFLPLNLRQKLH</sequence>
<dbReference type="CDD" id="cd00761">
    <property type="entry name" value="Glyco_tranf_GTA_type"/>
    <property type="match status" value="1"/>
</dbReference>
<comment type="caution">
    <text evidence="2">The sequence shown here is derived from an EMBL/GenBank/DDBJ whole genome shotgun (WGS) entry which is preliminary data.</text>
</comment>
<dbReference type="EMBL" id="BIMW01000089">
    <property type="protein sequence ID" value="GCE94043.1"/>
    <property type="molecule type" value="Genomic_DNA"/>
</dbReference>
<dbReference type="InterPro" id="IPR029044">
    <property type="entry name" value="Nucleotide-diphossugar_trans"/>
</dbReference>
<accession>A0A5M3T2S6</accession>
<evidence type="ECO:0000313" key="3">
    <source>
        <dbReference type="Proteomes" id="UP000326169"/>
    </source>
</evidence>
<dbReference type="GeneID" id="301682951"/>
<dbReference type="PANTHER" id="PTHR43685:SF11">
    <property type="entry name" value="GLYCOSYLTRANSFERASE TAGX-RELATED"/>
    <property type="match status" value="1"/>
</dbReference>
<dbReference type="SUPFAM" id="SSF53448">
    <property type="entry name" value="Nucleotide-diphospho-sugar transferases"/>
    <property type="match status" value="1"/>
</dbReference>
<dbReference type="RefSeq" id="WP_014277177.1">
    <property type="nucleotide sequence ID" value="NZ_BIMW01000089.1"/>
</dbReference>
<reference evidence="2 3" key="1">
    <citation type="journal article" date="2019" name="J Genomics">
        <title>The Draft Genome of a Hydrogen-producing Cyanobacterium, Arthrospira platensis NIES-46.</title>
        <authorList>
            <person name="Suzuki S."/>
            <person name="Yamaguchi H."/>
            <person name="Kawachi M."/>
        </authorList>
    </citation>
    <scope>NUCLEOTIDE SEQUENCE [LARGE SCALE GENOMIC DNA]</scope>
    <source>
        <strain evidence="2 3">NIES-46</strain>
    </source>
</reference>
<gene>
    <name evidence="2" type="ORF">NIES46_20950</name>
</gene>
<evidence type="ECO:0000259" key="1">
    <source>
        <dbReference type="Pfam" id="PF00535"/>
    </source>
</evidence>
<dbReference type="GO" id="GO:0016740">
    <property type="term" value="F:transferase activity"/>
    <property type="evidence" value="ECO:0007669"/>
    <property type="project" value="UniProtKB-KW"/>
</dbReference>
<evidence type="ECO:0000313" key="2">
    <source>
        <dbReference type="EMBL" id="GCE94043.1"/>
    </source>
</evidence>
<organism evidence="2 3">
    <name type="scientific">Limnospira platensis NIES-46</name>
    <dbReference type="NCBI Taxonomy" id="1236695"/>
    <lineage>
        <taxon>Bacteria</taxon>
        <taxon>Bacillati</taxon>
        <taxon>Cyanobacteriota</taxon>
        <taxon>Cyanophyceae</taxon>
        <taxon>Oscillatoriophycideae</taxon>
        <taxon>Oscillatoriales</taxon>
        <taxon>Sirenicapillariaceae</taxon>
        <taxon>Limnospira</taxon>
    </lineage>
</organism>
<dbReference type="Gene3D" id="3.90.550.10">
    <property type="entry name" value="Spore Coat Polysaccharide Biosynthesis Protein SpsA, Chain A"/>
    <property type="match status" value="1"/>
</dbReference>
<dbReference type="InterPro" id="IPR001173">
    <property type="entry name" value="Glyco_trans_2-like"/>
</dbReference>
<dbReference type="InterPro" id="IPR050834">
    <property type="entry name" value="Glycosyltransf_2"/>
</dbReference>
<proteinExistence type="predicted"/>